<sequence>MSSCLILSGFFEKETWMHPIFPALFYACDRVIRKFHENDYHSSIVRRPFSITVAPGDNYLTVHIRTLGDRTSKLSIL</sequence>
<accession>A0A1D6HF25</accession>
<protein>
    <submittedName>
        <fullName evidence="1">Uncharacterized protein</fullName>
    </submittedName>
</protein>
<proteinExistence type="predicted"/>
<dbReference type="AlphaFoldDB" id="A0A1D6HF25"/>
<name>A0A1D6HF25_MAIZE</name>
<organism evidence="1">
    <name type="scientific">Zea mays</name>
    <name type="common">Maize</name>
    <dbReference type="NCBI Taxonomy" id="4577"/>
    <lineage>
        <taxon>Eukaryota</taxon>
        <taxon>Viridiplantae</taxon>
        <taxon>Streptophyta</taxon>
        <taxon>Embryophyta</taxon>
        <taxon>Tracheophyta</taxon>
        <taxon>Spermatophyta</taxon>
        <taxon>Magnoliopsida</taxon>
        <taxon>Liliopsida</taxon>
        <taxon>Poales</taxon>
        <taxon>Poaceae</taxon>
        <taxon>PACMAD clade</taxon>
        <taxon>Panicoideae</taxon>
        <taxon>Andropogonodae</taxon>
        <taxon>Andropogoneae</taxon>
        <taxon>Tripsacinae</taxon>
        <taxon>Zea</taxon>
    </lineage>
</organism>
<gene>
    <name evidence="1" type="ORF">ZEAMMB73_Zm00001d017481</name>
</gene>
<dbReference type="EMBL" id="CM000781">
    <property type="protein sequence ID" value="AQK73243.1"/>
    <property type="molecule type" value="Genomic_DNA"/>
</dbReference>
<evidence type="ECO:0000313" key="1">
    <source>
        <dbReference type="EMBL" id="AQK73243.1"/>
    </source>
</evidence>
<reference evidence="1" key="1">
    <citation type="submission" date="2015-12" db="EMBL/GenBank/DDBJ databases">
        <title>Update maize B73 reference genome by single molecule sequencing technologies.</title>
        <authorList>
            <consortium name="Maize Genome Sequencing Project"/>
            <person name="Ware D."/>
        </authorList>
    </citation>
    <scope>NUCLEOTIDE SEQUENCE</scope>
    <source>
        <tissue evidence="1">Seedling</tissue>
    </source>
</reference>